<dbReference type="GO" id="GO:0003700">
    <property type="term" value="F:DNA-binding transcription factor activity"/>
    <property type="evidence" value="ECO:0007669"/>
    <property type="project" value="InterPro"/>
</dbReference>
<dbReference type="SMART" id="SM00342">
    <property type="entry name" value="HTH_ARAC"/>
    <property type="match status" value="1"/>
</dbReference>
<evidence type="ECO:0000256" key="4">
    <source>
        <dbReference type="SAM" id="Phobius"/>
    </source>
</evidence>
<dbReference type="PROSITE" id="PS01124">
    <property type="entry name" value="HTH_ARAC_FAMILY_2"/>
    <property type="match status" value="1"/>
</dbReference>
<evidence type="ECO:0000313" key="6">
    <source>
        <dbReference type="EMBL" id="RAJ05438.1"/>
    </source>
</evidence>
<dbReference type="PANTHER" id="PTHR43280:SF29">
    <property type="entry name" value="ARAC-FAMILY TRANSCRIPTIONAL REGULATOR"/>
    <property type="match status" value="1"/>
</dbReference>
<dbReference type="PROSITE" id="PS00041">
    <property type="entry name" value="HTH_ARAC_FAMILY_1"/>
    <property type="match status" value="1"/>
</dbReference>
<gene>
    <name evidence="6" type="ORF">LX64_02596</name>
</gene>
<dbReference type="PANTHER" id="PTHR43280">
    <property type="entry name" value="ARAC-FAMILY TRANSCRIPTIONAL REGULATOR"/>
    <property type="match status" value="1"/>
</dbReference>
<dbReference type="PROSITE" id="PS51257">
    <property type="entry name" value="PROKAR_LIPOPROTEIN"/>
    <property type="match status" value="1"/>
</dbReference>
<reference evidence="6 7" key="1">
    <citation type="submission" date="2018-06" db="EMBL/GenBank/DDBJ databases">
        <title>Genomic Encyclopedia of Archaeal and Bacterial Type Strains, Phase II (KMG-II): from individual species to whole genera.</title>
        <authorList>
            <person name="Goeker M."/>
        </authorList>
    </citation>
    <scope>NUCLEOTIDE SEQUENCE [LARGE SCALE GENOMIC DNA]</scope>
    <source>
        <strain evidence="6 7">DSM 23857</strain>
    </source>
</reference>
<keyword evidence="3" id="KW-0804">Transcription</keyword>
<keyword evidence="2" id="KW-0238">DNA-binding</keyword>
<evidence type="ECO:0000256" key="2">
    <source>
        <dbReference type="ARBA" id="ARBA00023125"/>
    </source>
</evidence>
<feature type="transmembrane region" description="Helical" evidence="4">
    <location>
        <begin position="174"/>
        <end position="192"/>
    </location>
</feature>
<keyword evidence="4" id="KW-0472">Membrane</keyword>
<keyword evidence="1" id="KW-0805">Transcription regulation</keyword>
<name>A0A327QN17_9BACT</name>
<dbReference type="AlphaFoldDB" id="A0A327QN17"/>
<feature type="transmembrane region" description="Helical" evidence="4">
    <location>
        <begin position="76"/>
        <end position="93"/>
    </location>
</feature>
<feature type="domain" description="HTH araC/xylS-type" evidence="5">
    <location>
        <begin position="231"/>
        <end position="334"/>
    </location>
</feature>
<evidence type="ECO:0000256" key="1">
    <source>
        <dbReference type="ARBA" id="ARBA00023015"/>
    </source>
</evidence>
<dbReference type="EMBL" id="QLLL01000004">
    <property type="protein sequence ID" value="RAJ05438.1"/>
    <property type="molecule type" value="Genomic_DNA"/>
</dbReference>
<evidence type="ECO:0000259" key="5">
    <source>
        <dbReference type="PROSITE" id="PS01124"/>
    </source>
</evidence>
<evidence type="ECO:0000256" key="3">
    <source>
        <dbReference type="ARBA" id="ARBA00023163"/>
    </source>
</evidence>
<evidence type="ECO:0000313" key="7">
    <source>
        <dbReference type="Proteomes" id="UP000249547"/>
    </source>
</evidence>
<keyword evidence="4" id="KW-1133">Transmembrane helix</keyword>
<dbReference type="OrthoDB" id="9779074at2"/>
<sequence length="343" mass="39270">MLYVRVKGTNVLANRWLAIFFLLVGCAMLGCILENNPSVKSFTWLIPWSEATRFVMAPALYFSIQHFVQIRYQPGWRMLFHFVPALLFLFVLMGGSDYLPRGAGLFVWLAIKLQMVAYWVAGMIQLQQHQKQIPSFSSNTAKHSLKWLQHVLWGIGIMMITQITTSFFPILHHPSVYLVYLLATYTTGYFALQQAPIYKDVPFALVHNIQPTVQAPTPRIQTVDELPLKEKLLQCMIVDKLFTIPSITALELAQKMDITVHELSYLLNQVVGQNFYQFINHYRVEEAKRLLRSADHQHINILSIGFEAGFNSKTAFNNTFKKATGSTPTAYRQLVVHMAPSEQ</sequence>
<dbReference type="Proteomes" id="UP000249547">
    <property type="component" value="Unassembled WGS sequence"/>
</dbReference>
<keyword evidence="4" id="KW-0812">Transmembrane</keyword>
<feature type="transmembrane region" description="Helical" evidence="4">
    <location>
        <begin position="105"/>
        <end position="126"/>
    </location>
</feature>
<dbReference type="RefSeq" id="WP_111598026.1">
    <property type="nucleotide sequence ID" value="NZ_QLLL01000004.1"/>
</dbReference>
<comment type="caution">
    <text evidence="6">The sequence shown here is derived from an EMBL/GenBank/DDBJ whole genome shotgun (WGS) entry which is preliminary data.</text>
</comment>
<dbReference type="Gene3D" id="1.10.10.60">
    <property type="entry name" value="Homeodomain-like"/>
    <property type="match status" value="1"/>
</dbReference>
<keyword evidence="7" id="KW-1185">Reference proteome</keyword>
<dbReference type="SUPFAM" id="SSF46689">
    <property type="entry name" value="Homeodomain-like"/>
    <property type="match status" value="1"/>
</dbReference>
<feature type="transmembrane region" description="Helical" evidence="4">
    <location>
        <begin position="147"/>
        <end position="168"/>
    </location>
</feature>
<feature type="transmembrane region" description="Helical" evidence="4">
    <location>
        <begin position="12"/>
        <end position="33"/>
    </location>
</feature>
<dbReference type="InterPro" id="IPR009057">
    <property type="entry name" value="Homeodomain-like_sf"/>
</dbReference>
<organism evidence="6 7">
    <name type="scientific">Chitinophaga skermanii</name>
    <dbReference type="NCBI Taxonomy" id="331697"/>
    <lineage>
        <taxon>Bacteria</taxon>
        <taxon>Pseudomonadati</taxon>
        <taxon>Bacteroidota</taxon>
        <taxon>Chitinophagia</taxon>
        <taxon>Chitinophagales</taxon>
        <taxon>Chitinophagaceae</taxon>
        <taxon>Chitinophaga</taxon>
    </lineage>
</organism>
<dbReference type="InterPro" id="IPR018062">
    <property type="entry name" value="HTH_AraC-typ_CS"/>
</dbReference>
<accession>A0A327QN17</accession>
<dbReference type="Pfam" id="PF12833">
    <property type="entry name" value="HTH_18"/>
    <property type="match status" value="1"/>
</dbReference>
<dbReference type="GO" id="GO:0043565">
    <property type="term" value="F:sequence-specific DNA binding"/>
    <property type="evidence" value="ECO:0007669"/>
    <property type="project" value="InterPro"/>
</dbReference>
<protein>
    <submittedName>
        <fullName evidence="6">Helix-turn-helix protein</fullName>
    </submittedName>
</protein>
<dbReference type="InterPro" id="IPR018060">
    <property type="entry name" value="HTH_AraC"/>
</dbReference>
<proteinExistence type="predicted"/>